<accession>I8ZDE3</accession>
<evidence type="ECO:0000313" key="3">
    <source>
        <dbReference type="Proteomes" id="UP000004219"/>
    </source>
</evidence>
<evidence type="ECO:0000256" key="1">
    <source>
        <dbReference type="SAM" id="Phobius"/>
    </source>
</evidence>
<keyword evidence="1" id="KW-0472">Membrane</keyword>
<protein>
    <submittedName>
        <fullName evidence="2">Uncharacterized protein</fullName>
    </submittedName>
</protein>
<dbReference type="AlphaFoldDB" id="I8ZDE3"/>
<proteinExistence type="predicted"/>
<dbReference type="Proteomes" id="UP000004219">
    <property type="component" value="Unassembled WGS sequence"/>
</dbReference>
<organism evidence="2 3">
    <name type="scientific">Phocaeicola vulgatus CL09T03C04</name>
    <dbReference type="NCBI Taxonomy" id="997891"/>
    <lineage>
        <taxon>Bacteria</taxon>
        <taxon>Pseudomonadati</taxon>
        <taxon>Bacteroidota</taxon>
        <taxon>Bacteroidia</taxon>
        <taxon>Bacteroidales</taxon>
        <taxon>Bacteroidaceae</taxon>
        <taxon>Phocaeicola</taxon>
    </lineage>
</organism>
<sequence length="199" mass="22630">MGMENWNYCRCVRFNHHADFMMWLYNKVMNWVSRNILLAPFMCLFLLFACGSSHKAVKSDTEVIRKDSASESVNIVHGSTTSLSELITTNGSYVIDFRIYDTRKPPDSLTGKPPLLVDGHVEGNFNKKEDKQTVVTDTTNVKADKEATSIKHEETKTEEVKDKKESTLPKQIGFVCVCVTVLIVVILIVKHWRNRQSSS</sequence>
<comment type="caution">
    <text evidence="2">The sequence shown here is derived from an EMBL/GenBank/DDBJ whole genome shotgun (WGS) entry which is preliminary data.</text>
</comment>
<dbReference type="EMBL" id="AGXZ01000034">
    <property type="protein sequence ID" value="EIY73520.1"/>
    <property type="molecule type" value="Genomic_DNA"/>
</dbReference>
<keyword evidence="1" id="KW-0812">Transmembrane</keyword>
<feature type="transmembrane region" description="Helical" evidence="1">
    <location>
        <begin position="172"/>
        <end position="189"/>
    </location>
</feature>
<reference evidence="2 3" key="1">
    <citation type="submission" date="2012-02" db="EMBL/GenBank/DDBJ databases">
        <title>The Genome Sequence of Bacteroides vulgatus CL09T03C04.</title>
        <authorList>
            <consortium name="The Broad Institute Genome Sequencing Platform"/>
            <person name="Earl A."/>
            <person name="Ward D."/>
            <person name="Feldgarden M."/>
            <person name="Gevers D."/>
            <person name="Zitomersky N.L."/>
            <person name="Coyne M.J."/>
            <person name="Comstock L.E."/>
            <person name="Young S.K."/>
            <person name="Zeng Q."/>
            <person name="Gargeya S."/>
            <person name="Fitzgerald M."/>
            <person name="Haas B."/>
            <person name="Abouelleil A."/>
            <person name="Alvarado L."/>
            <person name="Arachchi H.M."/>
            <person name="Berlin A."/>
            <person name="Chapman S.B."/>
            <person name="Gearin G."/>
            <person name="Goldberg J."/>
            <person name="Griggs A."/>
            <person name="Gujja S."/>
            <person name="Hansen M."/>
            <person name="Heiman D."/>
            <person name="Howarth C."/>
            <person name="Larimer J."/>
            <person name="Lui A."/>
            <person name="MacDonald P.J.P."/>
            <person name="McCowen C."/>
            <person name="Montmayeur A."/>
            <person name="Murphy C."/>
            <person name="Neiman D."/>
            <person name="Pearson M."/>
            <person name="Priest M."/>
            <person name="Roberts A."/>
            <person name="Saif S."/>
            <person name="Shea T."/>
            <person name="Sisk P."/>
            <person name="Stolte C."/>
            <person name="Sykes S."/>
            <person name="Wortman J."/>
            <person name="Nusbaum C."/>
            <person name="Birren B."/>
        </authorList>
    </citation>
    <scope>NUCLEOTIDE SEQUENCE [LARGE SCALE GENOMIC DNA]</scope>
    <source>
        <strain evidence="2 3">CL09T03C04</strain>
    </source>
</reference>
<dbReference type="HOGENOM" id="CLU_1514980_0_0_10"/>
<keyword evidence="1" id="KW-1133">Transmembrane helix</keyword>
<evidence type="ECO:0000313" key="2">
    <source>
        <dbReference type="EMBL" id="EIY73520.1"/>
    </source>
</evidence>
<gene>
    <name evidence="2" type="ORF">HMPREF1058_03673</name>
</gene>
<keyword evidence="3" id="KW-1185">Reference proteome</keyword>
<dbReference type="PATRIC" id="fig|997891.3.peg.3858"/>
<name>I8ZDE3_PHOVU</name>